<dbReference type="STRING" id="1227500.C494_01776"/>
<organism evidence="1 2">
    <name type="scientific">Natronorubrum bangense JCM 10635</name>
    <dbReference type="NCBI Taxonomy" id="1227500"/>
    <lineage>
        <taxon>Archaea</taxon>
        <taxon>Methanobacteriati</taxon>
        <taxon>Methanobacteriota</taxon>
        <taxon>Stenosarchaea group</taxon>
        <taxon>Halobacteria</taxon>
        <taxon>Halobacteriales</taxon>
        <taxon>Natrialbaceae</taxon>
        <taxon>Natronorubrum</taxon>
    </lineage>
</organism>
<keyword evidence="2" id="KW-1185">Reference proteome</keyword>
<evidence type="ECO:0000313" key="2">
    <source>
        <dbReference type="Proteomes" id="UP000011690"/>
    </source>
</evidence>
<dbReference type="Proteomes" id="UP000011690">
    <property type="component" value="Unassembled WGS sequence"/>
</dbReference>
<comment type="caution">
    <text evidence="1">The sequence shown here is derived from an EMBL/GenBank/DDBJ whole genome shotgun (WGS) entry which is preliminary data.</text>
</comment>
<reference evidence="1 2" key="1">
    <citation type="journal article" date="2014" name="PLoS Genet.">
        <title>Phylogenetically driven sequencing of extremely halophilic archaea reveals strategies for static and dynamic osmo-response.</title>
        <authorList>
            <person name="Becker E.A."/>
            <person name="Seitzer P.M."/>
            <person name="Tritt A."/>
            <person name="Larsen D."/>
            <person name="Krusor M."/>
            <person name="Yao A.I."/>
            <person name="Wu D."/>
            <person name="Madern D."/>
            <person name="Eisen J.A."/>
            <person name="Darling A.E."/>
            <person name="Facciotti M.T."/>
        </authorList>
    </citation>
    <scope>NUCLEOTIDE SEQUENCE [LARGE SCALE GENOMIC DNA]</scope>
    <source>
        <strain evidence="1 2">JCM 10635</strain>
    </source>
</reference>
<proteinExistence type="predicted"/>
<protein>
    <submittedName>
        <fullName evidence="1">Uncharacterized protein</fullName>
    </submittedName>
</protein>
<sequence length="45" mass="4746">MADESDVLVDELSAEALLEAARCAIRTWSESCDTGTGIVLKSVSC</sequence>
<name>L9WQQ7_9EURY</name>
<dbReference type="PATRIC" id="fig|1227500.6.peg.356"/>
<gene>
    <name evidence="1" type="ORF">C494_01776</name>
</gene>
<dbReference type="EMBL" id="AOHY01000007">
    <property type="protein sequence ID" value="ELY51824.1"/>
    <property type="molecule type" value="Genomic_DNA"/>
</dbReference>
<evidence type="ECO:0000313" key="1">
    <source>
        <dbReference type="EMBL" id="ELY51824.1"/>
    </source>
</evidence>
<dbReference type="AlphaFoldDB" id="L9WQQ7"/>
<accession>L9WQQ7</accession>